<accession>A0A5J4TKH1</accession>
<protein>
    <submittedName>
        <fullName evidence="2">Uncharacterized protein</fullName>
    </submittedName>
</protein>
<dbReference type="AlphaFoldDB" id="A0A5J4TKH1"/>
<dbReference type="Proteomes" id="UP000324800">
    <property type="component" value="Unassembled WGS sequence"/>
</dbReference>
<organism evidence="2 3">
    <name type="scientific">Streblomastix strix</name>
    <dbReference type="NCBI Taxonomy" id="222440"/>
    <lineage>
        <taxon>Eukaryota</taxon>
        <taxon>Metamonada</taxon>
        <taxon>Preaxostyla</taxon>
        <taxon>Oxymonadida</taxon>
        <taxon>Streblomastigidae</taxon>
        <taxon>Streblomastix</taxon>
    </lineage>
</organism>
<proteinExistence type="predicted"/>
<feature type="compositionally biased region" description="Low complexity" evidence="1">
    <location>
        <begin position="59"/>
        <end position="88"/>
    </location>
</feature>
<evidence type="ECO:0000313" key="3">
    <source>
        <dbReference type="Proteomes" id="UP000324800"/>
    </source>
</evidence>
<name>A0A5J4TKH1_9EUKA</name>
<evidence type="ECO:0000313" key="2">
    <source>
        <dbReference type="EMBL" id="KAA6358854.1"/>
    </source>
</evidence>
<dbReference type="EMBL" id="SNRW01029260">
    <property type="protein sequence ID" value="KAA6358854.1"/>
    <property type="molecule type" value="Genomic_DNA"/>
</dbReference>
<sequence>EGNDKAFHIYSNKELAEYGDYASGAELKKPNEKIKQQIKVEQQKSEKKEDVLKDEEIQEQQSILSQSSQSDQTQPLSSSSSPSSQSYSDVQPLWTIVDGDGTVPCCSSSNDGLRADARFEIRGQSHMDLMFDSRVLNLIAAIFGLWKQEDQQIDNTLKQDMKEGLNQFKPYKCQYTPEYERVATEAKKIASKQLKKLQSPSSSPSPIQFIQDFITGKEQSKQKKEDEQEYEQDQVDVDKSEGEDDQGSSFAEISVQEELSFYNQQ</sequence>
<feature type="non-terminal residue" evidence="2">
    <location>
        <position position="1"/>
    </location>
</feature>
<gene>
    <name evidence="2" type="ORF">EZS28_045619</name>
</gene>
<feature type="region of interest" description="Disordered" evidence="1">
    <location>
        <begin position="216"/>
        <end position="265"/>
    </location>
</feature>
<feature type="compositionally biased region" description="Acidic residues" evidence="1">
    <location>
        <begin position="227"/>
        <end position="246"/>
    </location>
</feature>
<reference evidence="2 3" key="1">
    <citation type="submission" date="2019-03" db="EMBL/GenBank/DDBJ databases">
        <title>Single cell metagenomics reveals metabolic interactions within the superorganism composed of flagellate Streblomastix strix and complex community of Bacteroidetes bacteria on its surface.</title>
        <authorList>
            <person name="Treitli S.C."/>
            <person name="Kolisko M."/>
            <person name="Husnik F."/>
            <person name="Keeling P."/>
            <person name="Hampl V."/>
        </authorList>
    </citation>
    <scope>NUCLEOTIDE SEQUENCE [LARGE SCALE GENOMIC DNA]</scope>
    <source>
        <strain evidence="2">ST1C</strain>
    </source>
</reference>
<feature type="region of interest" description="Disordered" evidence="1">
    <location>
        <begin position="38"/>
        <end position="88"/>
    </location>
</feature>
<dbReference type="OrthoDB" id="783974at2759"/>
<feature type="compositionally biased region" description="Basic and acidic residues" evidence="1">
    <location>
        <begin position="41"/>
        <end position="55"/>
    </location>
</feature>
<evidence type="ECO:0000256" key="1">
    <source>
        <dbReference type="SAM" id="MobiDB-lite"/>
    </source>
</evidence>
<comment type="caution">
    <text evidence="2">The sequence shown here is derived from an EMBL/GenBank/DDBJ whole genome shotgun (WGS) entry which is preliminary data.</text>
</comment>